<evidence type="ECO:0000313" key="1">
    <source>
        <dbReference type="EMBL" id="RCJ26138.1"/>
    </source>
</evidence>
<dbReference type="AlphaFoldDB" id="A0A367QPL5"/>
<gene>
    <name evidence="1" type="ORF">A6770_26765</name>
</gene>
<accession>A0A367QPL5</accession>
<organism evidence="1 2">
    <name type="scientific">Nostoc minutum NIES-26</name>
    <dbReference type="NCBI Taxonomy" id="1844469"/>
    <lineage>
        <taxon>Bacteria</taxon>
        <taxon>Bacillati</taxon>
        <taxon>Cyanobacteriota</taxon>
        <taxon>Cyanophyceae</taxon>
        <taxon>Nostocales</taxon>
        <taxon>Nostocaceae</taxon>
        <taxon>Nostoc</taxon>
    </lineage>
</organism>
<dbReference type="EMBL" id="LXQD01000310">
    <property type="protein sequence ID" value="RCJ26138.1"/>
    <property type="molecule type" value="Genomic_DNA"/>
</dbReference>
<sequence>MDVAGIITLGAIAASNCQYHGRDSIVPDTYSISVFFTAAVELVTIFKLLLDYYGNLCALVTVVEKATGNYNFQIAADGVLSILFSAKYLRNRQASTLLK</sequence>
<keyword evidence="2" id="KW-1185">Reference proteome</keyword>
<protein>
    <submittedName>
        <fullName evidence="1">Uncharacterized protein</fullName>
    </submittedName>
</protein>
<proteinExistence type="predicted"/>
<dbReference type="Proteomes" id="UP000252107">
    <property type="component" value="Unassembled WGS sequence"/>
</dbReference>
<name>A0A367QPL5_9NOSO</name>
<reference evidence="1" key="1">
    <citation type="submission" date="2016-04" db="EMBL/GenBank/DDBJ databases">
        <authorList>
            <person name="Tabuchi Yagui T.R."/>
        </authorList>
    </citation>
    <scope>NUCLEOTIDE SEQUENCE [LARGE SCALE GENOMIC DNA]</scope>
    <source>
        <strain evidence="1">NIES-26</strain>
    </source>
</reference>
<comment type="caution">
    <text evidence="1">The sequence shown here is derived from an EMBL/GenBank/DDBJ whole genome shotgun (WGS) entry which is preliminary data.</text>
</comment>
<evidence type="ECO:0000313" key="2">
    <source>
        <dbReference type="Proteomes" id="UP000252107"/>
    </source>
</evidence>